<dbReference type="EMBL" id="JABBWD010000040">
    <property type="protein sequence ID" value="KAG1774613.1"/>
    <property type="molecule type" value="Genomic_DNA"/>
</dbReference>
<sequence>MSVFEPKNILALLKHSTAVSPLEKNTFEKKWRVSVEKRVSTWNEACSHMNNPCPQFQLQWESEIVEYVQFLWEKTRTRSKKGKPSKLGVNVPLLGPQFLPPSYLHVQKRSGGGAIEPTMQYLKPLNIVHSFYYPQLGQCPRCGSDKDTAWEGWTSKGARELHGLFCEEAALGTQLRCNRCRESSKGKTGGDAASGMVAAIEGYCFATTSAMYWKGWEHWRIPRGLPIFFYRCALTWDLFDLLVELRPSSTSAGLEEHVRQLHLFEHKRRMLEYLEAVRACECQNNSKNTLGNYFNSGMTLGTCLQAFSEPDDALGYSDKSVSRDTITEVFIEFSTHTRQIESANYLKSLSAICASLDNTFKAANKATLTNKDGQKTKEIKGGILTVLNEGNEIISWRFCQTRTNAEIAELLLGLKHRHDVLGLPQPKMVVADNCCHICGAVASAMPETEAKLDVWHFSASAIAVDISGAILKTHAEHGRPAEYWDCGEQEQRLLAAFDKWAEKGVWSAAAQKVHQEQLKHVRKGCLEHSDQHLRSDGSRVEGTHKGWNSLQRAQPSGIVMLSALGHDFVLRRNIRVAFSRRQMTPFVKFTHGSHHIQLSNHVAKLYNGLCEKGTQLLPLLPELPDVDSGKTFGLVASDNATTFGGLLIKEETLDAELAHDFEVHTDSFTGGTVDFATEASCGIMIEDWQIDPALLDQPAAQPLLLHTANGSVNVSSTKPPTNSMTASNNSVLAAKVMPPSPIKRKAICVSPNSNDKSNSGSATTKRSRTLGPAGTKMIDGYFSSGRLLTWHGEPPSAATEGGDPAVSSAGINNSITPDQRYMDHPVLPSTGINNSITPDQRYTGCPEGGDPAVSSAGINNSIAVTAGQTRSQRLFSIATGINPRSLTIQHSDEFYLFMNMRAEFKWLSYQMTSKRWVQAPEEYNRRLVEKMGRSVIQKNPQALLRALGDIEPKLMNRIIKDEYTSKSNNETFWRYHCSVVPLVKEERGKKPRKAQTCSRCQTIMYPGAENSPLNHKRGYCADGVKQVSKSGEDLPPWPQPQGLFSEGRTFHPHAFLTAVQRVYERVFSQGPGEMDILETEAFAKLLASRTEIREDGAVLFRLFTDIVVDSSTPRDRIVTHDGNQWLRINFLQQL</sequence>
<gene>
    <name evidence="2" type="ORF">EV702DRAFT_1269879</name>
</gene>
<dbReference type="AlphaFoldDB" id="A0A9P6ZQH4"/>
<reference evidence="2" key="1">
    <citation type="journal article" date="2020" name="New Phytol.">
        <title>Comparative genomics reveals dynamic genome evolution in host specialist ectomycorrhizal fungi.</title>
        <authorList>
            <person name="Lofgren L.A."/>
            <person name="Nguyen N.H."/>
            <person name="Vilgalys R."/>
            <person name="Ruytinx J."/>
            <person name="Liao H.L."/>
            <person name="Branco S."/>
            <person name="Kuo A."/>
            <person name="LaButti K."/>
            <person name="Lipzen A."/>
            <person name="Andreopoulos W."/>
            <person name="Pangilinan J."/>
            <person name="Riley R."/>
            <person name="Hundley H."/>
            <person name="Na H."/>
            <person name="Barry K."/>
            <person name="Grigoriev I.V."/>
            <person name="Stajich J.E."/>
            <person name="Kennedy P.G."/>
        </authorList>
    </citation>
    <scope>NUCLEOTIDE SEQUENCE</scope>
    <source>
        <strain evidence="2">DOB743</strain>
    </source>
</reference>
<dbReference type="Proteomes" id="UP000714275">
    <property type="component" value="Unassembled WGS sequence"/>
</dbReference>
<proteinExistence type="predicted"/>
<feature type="compositionally biased region" description="Polar residues" evidence="1">
    <location>
        <begin position="750"/>
        <end position="764"/>
    </location>
</feature>
<feature type="region of interest" description="Disordered" evidence="1">
    <location>
        <begin position="745"/>
        <end position="775"/>
    </location>
</feature>
<name>A0A9P6ZQH4_9AGAM</name>
<dbReference type="OrthoDB" id="2638305at2759"/>
<evidence type="ECO:0000256" key="1">
    <source>
        <dbReference type="SAM" id="MobiDB-lite"/>
    </source>
</evidence>
<accession>A0A9P6ZQH4</accession>
<comment type="caution">
    <text evidence="2">The sequence shown here is derived from an EMBL/GenBank/DDBJ whole genome shotgun (WGS) entry which is preliminary data.</text>
</comment>
<evidence type="ECO:0000313" key="3">
    <source>
        <dbReference type="Proteomes" id="UP000714275"/>
    </source>
</evidence>
<keyword evidence="3" id="KW-1185">Reference proteome</keyword>
<evidence type="ECO:0000313" key="2">
    <source>
        <dbReference type="EMBL" id="KAG1774613.1"/>
    </source>
</evidence>
<organism evidence="2 3">
    <name type="scientific">Suillus placidus</name>
    <dbReference type="NCBI Taxonomy" id="48579"/>
    <lineage>
        <taxon>Eukaryota</taxon>
        <taxon>Fungi</taxon>
        <taxon>Dikarya</taxon>
        <taxon>Basidiomycota</taxon>
        <taxon>Agaricomycotina</taxon>
        <taxon>Agaricomycetes</taxon>
        <taxon>Agaricomycetidae</taxon>
        <taxon>Boletales</taxon>
        <taxon>Suillineae</taxon>
        <taxon>Suillaceae</taxon>
        <taxon>Suillus</taxon>
    </lineage>
</organism>
<protein>
    <submittedName>
        <fullName evidence="2">Uncharacterized protein</fullName>
    </submittedName>
</protein>